<dbReference type="EMBL" id="JANEYG010000020">
    <property type="protein sequence ID" value="KAJ8919143.1"/>
    <property type="molecule type" value="Genomic_DNA"/>
</dbReference>
<dbReference type="AlphaFoldDB" id="A0AAV8VY51"/>
<evidence type="ECO:0000313" key="3">
    <source>
        <dbReference type="EMBL" id="KAJ8919143.1"/>
    </source>
</evidence>
<name>A0AAV8VY51_9CUCU</name>
<gene>
    <name evidence="3" type="ORF">NQ315_012128</name>
</gene>
<keyword evidence="4" id="KW-1185">Reference proteome</keyword>
<accession>A0AAV8VY51</accession>
<proteinExistence type="predicted"/>
<feature type="region of interest" description="Disordered" evidence="1">
    <location>
        <begin position="111"/>
        <end position="138"/>
    </location>
</feature>
<comment type="caution">
    <text evidence="3">The sequence shown here is derived from an EMBL/GenBank/DDBJ whole genome shotgun (WGS) entry which is preliminary data.</text>
</comment>
<evidence type="ECO:0000313" key="4">
    <source>
        <dbReference type="Proteomes" id="UP001159042"/>
    </source>
</evidence>
<reference evidence="3 4" key="1">
    <citation type="journal article" date="2023" name="Insect Mol. Biol.">
        <title>Genome sequencing provides insights into the evolution of gene families encoding plant cell wall-degrading enzymes in longhorned beetles.</title>
        <authorList>
            <person name="Shin N.R."/>
            <person name="Okamura Y."/>
            <person name="Kirsch R."/>
            <person name="Pauchet Y."/>
        </authorList>
    </citation>
    <scope>NUCLEOTIDE SEQUENCE [LARGE SCALE GENOMIC DNA]</scope>
    <source>
        <strain evidence="3">EAD_L_NR</strain>
    </source>
</reference>
<sequence length="138" mass="16523">MSNPMKALNEHFCYNTRLAKALQQLLHPNERKMIQTWFDKLMEMDKTTEEMVIRSDYMWFILLMLQSKKIREPFNKLPPAQLVPLKKFVPLHVYEDVLILNEPNMVYIDRRSKTKRPSVRDESANTTSKSRMDQEYSL</sequence>
<dbReference type="InterPro" id="IPR027831">
    <property type="entry name" value="DUF4485"/>
</dbReference>
<evidence type="ECO:0000256" key="1">
    <source>
        <dbReference type="SAM" id="MobiDB-lite"/>
    </source>
</evidence>
<organism evidence="3 4">
    <name type="scientific">Exocentrus adspersus</name>
    <dbReference type="NCBI Taxonomy" id="1586481"/>
    <lineage>
        <taxon>Eukaryota</taxon>
        <taxon>Metazoa</taxon>
        <taxon>Ecdysozoa</taxon>
        <taxon>Arthropoda</taxon>
        <taxon>Hexapoda</taxon>
        <taxon>Insecta</taxon>
        <taxon>Pterygota</taxon>
        <taxon>Neoptera</taxon>
        <taxon>Endopterygota</taxon>
        <taxon>Coleoptera</taxon>
        <taxon>Polyphaga</taxon>
        <taxon>Cucujiformia</taxon>
        <taxon>Chrysomeloidea</taxon>
        <taxon>Cerambycidae</taxon>
        <taxon>Lamiinae</taxon>
        <taxon>Acanthocinini</taxon>
        <taxon>Exocentrus</taxon>
    </lineage>
</organism>
<feature type="domain" description="DUF4485" evidence="2">
    <location>
        <begin position="8"/>
        <end position="87"/>
    </location>
</feature>
<protein>
    <recommendedName>
        <fullName evidence="2">DUF4485 domain-containing protein</fullName>
    </recommendedName>
</protein>
<dbReference type="Pfam" id="PF14846">
    <property type="entry name" value="DUF4485"/>
    <property type="match status" value="1"/>
</dbReference>
<dbReference type="Proteomes" id="UP001159042">
    <property type="component" value="Unassembled WGS sequence"/>
</dbReference>
<evidence type="ECO:0000259" key="2">
    <source>
        <dbReference type="Pfam" id="PF14846"/>
    </source>
</evidence>